<name>A0AAE0ZAF7_9GAST</name>
<comment type="caution">
    <text evidence="1">The sequence shown here is derived from an EMBL/GenBank/DDBJ whole genome shotgun (WGS) entry which is preliminary data.</text>
</comment>
<sequence>MLIFISRACLRDVKSPKGYIKRMSGQIGRQPFAKTHGPSPSRCPCVSRMARALDHHLSLWSRDESSGTAYVSSSYILW</sequence>
<dbReference type="AlphaFoldDB" id="A0AAE0ZAF7"/>
<gene>
    <name evidence="1" type="ORF">RRG08_026171</name>
</gene>
<keyword evidence="2" id="KW-1185">Reference proteome</keyword>
<organism evidence="1 2">
    <name type="scientific">Elysia crispata</name>
    <name type="common">lettuce slug</name>
    <dbReference type="NCBI Taxonomy" id="231223"/>
    <lineage>
        <taxon>Eukaryota</taxon>
        <taxon>Metazoa</taxon>
        <taxon>Spiralia</taxon>
        <taxon>Lophotrochozoa</taxon>
        <taxon>Mollusca</taxon>
        <taxon>Gastropoda</taxon>
        <taxon>Heterobranchia</taxon>
        <taxon>Euthyneura</taxon>
        <taxon>Panpulmonata</taxon>
        <taxon>Sacoglossa</taxon>
        <taxon>Placobranchoidea</taxon>
        <taxon>Plakobranchidae</taxon>
        <taxon>Elysia</taxon>
    </lineage>
</organism>
<reference evidence="1" key="1">
    <citation type="journal article" date="2023" name="G3 (Bethesda)">
        <title>A reference genome for the long-term kleptoplast-retaining sea slug Elysia crispata morphotype clarki.</title>
        <authorList>
            <person name="Eastman K.E."/>
            <person name="Pendleton A.L."/>
            <person name="Shaikh M.A."/>
            <person name="Suttiyut T."/>
            <person name="Ogas R."/>
            <person name="Tomko P."/>
            <person name="Gavelis G."/>
            <person name="Widhalm J.R."/>
            <person name="Wisecaver J.H."/>
        </authorList>
    </citation>
    <scope>NUCLEOTIDE SEQUENCE</scope>
    <source>
        <strain evidence="1">ECLA1</strain>
    </source>
</reference>
<evidence type="ECO:0000313" key="2">
    <source>
        <dbReference type="Proteomes" id="UP001283361"/>
    </source>
</evidence>
<protein>
    <submittedName>
        <fullName evidence="1">Uncharacterized protein</fullName>
    </submittedName>
</protein>
<accession>A0AAE0ZAF7</accession>
<dbReference type="EMBL" id="JAWDGP010004277">
    <property type="protein sequence ID" value="KAK3765695.1"/>
    <property type="molecule type" value="Genomic_DNA"/>
</dbReference>
<dbReference type="Proteomes" id="UP001283361">
    <property type="component" value="Unassembled WGS sequence"/>
</dbReference>
<evidence type="ECO:0000313" key="1">
    <source>
        <dbReference type="EMBL" id="KAK3765695.1"/>
    </source>
</evidence>
<proteinExistence type="predicted"/>